<evidence type="ECO:0000313" key="4">
    <source>
        <dbReference type="EMBL" id="TCI12260.1"/>
    </source>
</evidence>
<keyword evidence="1" id="KW-0378">Hydrolase</keyword>
<dbReference type="GO" id="GO:0004252">
    <property type="term" value="F:serine-type endopeptidase activity"/>
    <property type="evidence" value="ECO:0007669"/>
    <property type="project" value="TreeGrafter"/>
</dbReference>
<evidence type="ECO:0000259" key="3">
    <source>
        <dbReference type="Pfam" id="PF00326"/>
    </source>
</evidence>
<dbReference type="SUPFAM" id="SSF82171">
    <property type="entry name" value="DPP6 N-terminal domain-like"/>
    <property type="match status" value="1"/>
</dbReference>
<dbReference type="Proteomes" id="UP000291822">
    <property type="component" value="Unassembled WGS sequence"/>
</dbReference>
<proteinExistence type="predicted"/>
<dbReference type="EMBL" id="SJTG01000001">
    <property type="protein sequence ID" value="TCI12260.1"/>
    <property type="molecule type" value="Genomic_DNA"/>
</dbReference>
<accession>A0A4R0Z1W3</accession>
<feature type="domain" description="Peptidase S9 prolyl oligopeptidase catalytic" evidence="3">
    <location>
        <begin position="435"/>
        <end position="645"/>
    </location>
</feature>
<dbReference type="SUPFAM" id="SSF53474">
    <property type="entry name" value="alpha/beta-Hydrolases"/>
    <property type="match status" value="1"/>
</dbReference>
<dbReference type="AlphaFoldDB" id="A0A4R0Z1W3"/>
<dbReference type="Pfam" id="PF00326">
    <property type="entry name" value="Peptidase_S9"/>
    <property type="match status" value="1"/>
</dbReference>
<dbReference type="PANTHER" id="PTHR42776:SF27">
    <property type="entry name" value="DIPEPTIDYL PEPTIDASE FAMILY MEMBER 6"/>
    <property type="match status" value="1"/>
</dbReference>
<dbReference type="GO" id="GO:0006508">
    <property type="term" value="P:proteolysis"/>
    <property type="evidence" value="ECO:0007669"/>
    <property type="project" value="InterPro"/>
</dbReference>
<dbReference type="PANTHER" id="PTHR42776">
    <property type="entry name" value="SERINE PEPTIDASE S9 FAMILY MEMBER"/>
    <property type="match status" value="1"/>
</dbReference>
<dbReference type="InterPro" id="IPR001375">
    <property type="entry name" value="Peptidase_S9_cat"/>
</dbReference>
<evidence type="ECO:0000256" key="2">
    <source>
        <dbReference type="SAM" id="SignalP"/>
    </source>
</evidence>
<comment type="caution">
    <text evidence="4">The sequence shown here is derived from an EMBL/GenBank/DDBJ whole genome shotgun (WGS) entry which is preliminary data.</text>
</comment>
<organism evidence="4 5">
    <name type="scientific">Dyella soli</name>
    <dbReference type="NCBI Taxonomy" id="522319"/>
    <lineage>
        <taxon>Bacteria</taxon>
        <taxon>Pseudomonadati</taxon>
        <taxon>Pseudomonadota</taxon>
        <taxon>Gammaproteobacteria</taxon>
        <taxon>Lysobacterales</taxon>
        <taxon>Rhodanobacteraceae</taxon>
        <taxon>Dyella</taxon>
    </lineage>
</organism>
<keyword evidence="5" id="KW-1185">Reference proteome</keyword>
<name>A0A4R0Z1W3_9GAMM</name>
<feature type="chain" id="PRO_5020518947" evidence="2">
    <location>
        <begin position="24"/>
        <end position="658"/>
    </location>
</feature>
<gene>
    <name evidence="4" type="ORF">EZM97_02570</name>
</gene>
<keyword evidence="2" id="KW-0732">Signal</keyword>
<protein>
    <submittedName>
        <fullName evidence="4">S9 family peptidase</fullName>
    </submittedName>
</protein>
<evidence type="ECO:0000313" key="5">
    <source>
        <dbReference type="Proteomes" id="UP000291822"/>
    </source>
</evidence>
<dbReference type="InterPro" id="IPR029058">
    <property type="entry name" value="AB_hydrolase_fold"/>
</dbReference>
<sequence>MSYRLVRTVLSAACLLLPAVAAAGDLIPTVDFARHGEVFNPSLSPTGQYIAARVDSDQGKSHALYIYKVSDMSQPISVIRLPRYELPYGIRWVSDTRLIVEKGKQLGALDKAYSTGEILATDVDGKHQDYLYGPEAGKYGTRATTRGNDWGWGFIDGMPIRSNGHFYMRAHEWGNDSTSSLYDVNATNSVRTLVGDISVFGLDFIQNNEGKVRFSFGTNNQFKYVIYRRDGSNWTKLEEPGWLWPVAYTADGSRFYAQYSRDGGPYDLIEQDESGANRTTIAKADFGEIGDFMLTPITREPFVAYVSTGIPKPIYIKPDSAPAKLHMALSKAFPGQKVSFLNYSEDGNILLFSVFSDRNPGAFYLIDTRTNKVTKLFATRPWIDPATMAERRPVRFKASDGQELEAFLTMPKGAGETNLPMVLLPHGGPESSDDWSFDSDAQFLASRGYLVLQVNYRSSTGRGPNFSRSGDLKWGTRVQDDIIDAVKWTIEQQYADAKRICVYGWSFGGYSALMAVEREPDMFKCAASGGGVYDWAKIKKDEDRERGKGARSYNKTTLGDDIAKLTDMSPVTHVDKIKVPLLIVHGEDDQTVPFSQAKILRSALDKAGKQYEWFTKAGEGHGFYDEKNQTEFLDKLAGFIEKNIGPGARGSASQVSQN</sequence>
<dbReference type="RefSeq" id="WP_131150957.1">
    <property type="nucleotide sequence ID" value="NZ_SJTG01000001.1"/>
</dbReference>
<dbReference type="Gene3D" id="3.40.50.1820">
    <property type="entry name" value="alpha/beta hydrolase"/>
    <property type="match status" value="1"/>
</dbReference>
<feature type="signal peptide" evidence="2">
    <location>
        <begin position="1"/>
        <end position="23"/>
    </location>
</feature>
<reference evidence="4 5" key="1">
    <citation type="submission" date="2019-02" db="EMBL/GenBank/DDBJ databases">
        <title>Dyella amyloliquefaciens sp. nov., isolated from forest soil.</title>
        <authorList>
            <person name="Gao Z.-H."/>
            <person name="Qiu L.-H."/>
        </authorList>
    </citation>
    <scope>NUCLEOTIDE SEQUENCE [LARGE SCALE GENOMIC DNA]</scope>
    <source>
        <strain evidence="4 5">KACC 12747</strain>
    </source>
</reference>
<evidence type="ECO:0000256" key="1">
    <source>
        <dbReference type="ARBA" id="ARBA00022801"/>
    </source>
</evidence>